<sequence>MRCRDLTTCFPSHHQLLTVTLVQQQHRRSGSSSSSSGRRYTTITTPTVLLDMDHTILRALPSSSSSSLHQSNVYATFEEEVMAIMGNNTPQARTRTTSASNAVATTEEEFSVLLHVPWVSSGEWYRSLETENNNKTPQSVREGHNNNNAERTDPCTTTGTAPAHATNRNEVTVAAGVVSLTLAMTPPAPFVTSRLRRMDIVLRPHLLSFLDELEGNWSVTEWRLCTANHPFNAMMVLFRIQQLLIQHKAGLHCRFRNNMTTCESNNIRDWILRRLSFANYACQSCCRRDTCQCGAEEDRPGGGMMMAPRKAHNHLFIPTDVDYVTNTERQPAPASNPAYVSGANLSPSSSSCTAGVDSSFIQWKLRDASFTNAILFDDTCSVFDATDALQSRKCIPVRRFGDRMQRVLSPKTLVEGNNANAPTDSRPPSHLSFDAQCRRVEGASVDDMMDSLFSSCVPATSSTMEAPPHSCCDLSDDDIGCECHEKGIAGRLVCRWRRLLLLEEGQCLESAPMARVQYDALWVEACADFGDALDDLQQQK</sequence>
<feature type="region of interest" description="Disordered" evidence="1">
    <location>
        <begin position="411"/>
        <end position="430"/>
    </location>
</feature>
<evidence type="ECO:0000313" key="3">
    <source>
        <dbReference type="Proteomes" id="UP000051952"/>
    </source>
</evidence>
<proteinExistence type="predicted"/>
<dbReference type="EMBL" id="CYKH01000669">
    <property type="protein sequence ID" value="CUG13288.1"/>
    <property type="molecule type" value="Genomic_DNA"/>
</dbReference>
<keyword evidence="3" id="KW-1185">Reference proteome</keyword>
<reference evidence="3" key="1">
    <citation type="submission" date="2015-09" db="EMBL/GenBank/DDBJ databases">
        <authorList>
            <consortium name="Pathogen Informatics"/>
        </authorList>
    </citation>
    <scope>NUCLEOTIDE SEQUENCE [LARGE SCALE GENOMIC DNA]</scope>
    <source>
        <strain evidence="3">Lake Konstanz</strain>
    </source>
</reference>
<organism evidence="2 3">
    <name type="scientific">Bodo saltans</name>
    <name type="common">Flagellated protozoan</name>
    <dbReference type="NCBI Taxonomy" id="75058"/>
    <lineage>
        <taxon>Eukaryota</taxon>
        <taxon>Discoba</taxon>
        <taxon>Euglenozoa</taxon>
        <taxon>Kinetoplastea</taxon>
        <taxon>Metakinetoplastina</taxon>
        <taxon>Eubodonida</taxon>
        <taxon>Bodonidae</taxon>
        <taxon>Bodo</taxon>
    </lineage>
</organism>
<name>A0A0S4IYG8_BODSA</name>
<dbReference type="AlphaFoldDB" id="A0A0S4IYG8"/>
<evidence type="ECO:0000313" key="2">
    <source>
        <dbReference type="EMBL" id="CUG13288.1"/>
    </source>
</evidence>
<dbReference type="VEuPathDB" id="TriTrypDB:BSAL_74820"/>
<accession>A0A0S4IYG8</accession>
<dbReference type="Proteomes" id="UP000051952">
    <property type="component" value="Unassembled WGS sequence"/>
</dbReference>
<protein>
    <submittedName>
        <fullName evidence="2">Uncharacterized protein</fullName>
    </submittedName>
</protein>
<gene>
    <name evidence="2" type="ORF">BSAL_74820</name>
</gene>
<feature type="region of interest" description="Disordered" evidence="1">
    <location>
        <begin position="130"/>
        <end position="167"/>
    </location>
</feature>
<evidence type="ECO:0000256" key="1">
    <source>
        <dbReference type="SAM" id="MobiDB-lite"/>
    </source>
</evidence>